<dbReference type="EMBL" id="LWDV01000009">
    <property type="protein sequence ID" value="OCL26374.1"/>
    <property type="molecule type" value="Genomic_DNA"/>
</dbReference>
<proteinExistence type="predicted"/>
<dbReference type="Proteomes" id="UP000093514">
    <property type="component" value="Unassembled WGS sequence"/>
</dbReference>
<comment type="caution">
    <text evidence="2">The sequence shown here is derived from an EMBL/GenBank/DDBJ whole genome shotgun (WGS) entry which is preliminary data.</text>
</comment>
<name>A0A1C0A833_9FIRM</name>
<accession>A0A1C0A833</accession>
<organism evidence="2 3">
    <name type="scientific">Orenia metallireducens</name>
    <dbReference type="NCBI Taxonomy" id="1413210"/>
    <lineage>
        <taxon>Bacteria</taxon>
        <taxon>Bacillati</taxon>
        <taxon>Bacillota</taxon>
        <taxon>Clostridia</taxon>
        <taxon>Halanaerobiales</taxon>
        <taxon>Halobacteroidaceae</taxon>
        <taxon>Orenia</taxon>
    </lineage>
</organism>
<keyword evidence="1" id="KW-1133">Transmembrane helix</keyword>
<keyword evidence="1" id="KW-0812">Transmembrane</keyword>
<gene>
    <name evidence="2" type="ORF">U472_10240</name>
</gene>
<keyword evidence="1" id="KW-0472">Membrane</keyword>
<sequence>MFSKEGAFSLVEILIIITVIGVILSLLYNLQLVGSNLWARDANRLELQLNSILFLKRINRDLRESVDISLFADNSILTIYLDGGESIKYFFRQTAIYRNEEKIITCVESTPFRLENNNGLLIINLSLKKDTESYRLIDKVSIRDL</sequence>
<feature type="transmembrane region" description="Helical" evidence="1">
    <location>
        <begin position="6"/>
        <end position="30"/>
    </location>
</feature>
<evidence type="ECO:0000256" key="1">
    <source>
        <dbReference type="SAM" id="Phobius"/>
    </source>
</evidence>
<evidence type="ECO:0000313" key="3">
    <source>
        <dbReference type="Proteomes" id="UP000093514"/>
    </source>
</evidence>
<reference evidence="3" key="1">
    <citation type="submission" date="2016-07" db="EMBL/GenBank/DDBJ databases">
        <authorList>
            <person name="Florea S."/>
            <person name="Webb J.S."/>
            <person name="Jaromczyk J."/>
            <person name="Schardl C.L."/>
        </authorList>
    </citation>
    <scope>NUCLEOTIDE SEQUENCE [LARGE SCALE GENOMIC DNA]</scope>
    <source>
        <strain evidence="3">Z6</strain>
    </source>
</reference>
<dbReference type="AlphaFoldDB" id="A0A1C0A833"/>
<reference evidence="2 3" key="2">
    <citation type="submission" date="2016-08" db="EMBL/GenBank/DDBJ databases">
        <title>Orenia metallireducens sp. nov. strain Z6, a Novel Metal-reducing Firmicute from the Deep Subsurface.</title>
        <authorList>
            <person name="Maxim B.I."/>
            <person name="Kenneth K."/>
            <person name="Flynn T.M."/>
            <person name="Oloughlin E.J."/>
            <person name="Locke R.A."/>
            <person name="Weber J.R."/>
            <person name="Egan S.M."/>
            <person name="Mackie R.I."/>
            <person name="Cann I.K."/>
        </authorList>
    </citation>
    <scope>NUCLEOTIDE SEQUENCE [LARGE SCALE GENOMIC DNA]</scope>
    <source>
        <strain evidence="2 3">Z6</strain>
    </source>
</reference>
<keyword evidence="3" id="KW-1185">Reference proteome</keyword>
<protein>
    <recommendedName>
        <fullName evidence="4">Prepilin-type N-terminal cleavage/methylation domain-containing protein</fullName>
    </recommendedName>
</protein>
<evidence type="ECO:0008006" key="4">
    <source>
        <dbReference type="Google" id="ProtNLM"/>
    </source>
</evidence>
<dbReference type="RefSeq" id="WP_068718136.1">
    <property type="nucleotide sequence ID" value="NZ_LWDV01000009.1"/>
</dbReference>
<dbReference type="OrthoDB" id="9958521at2"/>
<evidence type="ECO:0000313" key="2">
    <source>
        <dbReference type="EMBL" id="OCL26374.1"/>
    </source>
</evidence>